<dbReference type="PANTHER" id="PTHR34108">
    <property type="entry name" value="SEPTUM SITE-DETERMINING PROTEIN MINC"/>
    <property type="match status" value="1"/>
</dbReference>
<proteinExistence type="inferred from homology"/>
<accession>A0A654KFW1</accession>
<feature type="domain" description="Septum formation inhibitor MinC N-terminal" evidence="9">
    <location>
        <begin position="8"/>
        <end position="77"/>
    </location>
</feature>
<dbReference type="HAMAP" id="MF_00267">
    <property type="entry name" value="MinC"/>
    <property type="match status" value="1"/>
</dbReference>
<keyword evidence="2 6" id="KW-0132">Cell division</keyword>
<evidence type="ECO:0000256" key="1">
    <source>
        <dbReference type="ARBA" id="ARBA00006291"/>
    </source>
</evidence>
<reference evidence="10 11" key="1">
    <citation type="journal article" date="2011" name="J. Bacteriol.">
        <title>Genome sequence of Taylorella equigenitalis MCE9, the causative agent of contagious equine metritis.</title>
        <authorList>
            <person name="Hebert L."/>
            <person name="Moumen B."/>
            <person name="Duquesne F."/>
            <person name="Breuil M.F."/>
            <person name="Laugier C."/>
            <person name="Batto J.M."/>
            <person name="Renault P."/>
            <person name="Petry S."/>
        </authorList>
    </citation>
    <scope>NUCLEOTIDE SEQUENCE [LARGE SCALE GENOMIC DNA]</scope>
    <source>
        <strain evidence="10 11">MCE9</strain>
    </source>
</reference>
<dbReference type="SUPFAM" id="SSF63848">
    <property type="entry name" value="Cell-division inhibitor MinC, C-terminal domain"/>
    <property type="match status" value="1"/>
</dbReference>
<evidence type="ECO:0000256" key="6">
    <source>
        <dbReference type="HAMAP-Rule" id="MF_00267"/>
    </source>
</evidence>
<feature type="region of interest" description="Disordered" evidence="7">
    <location>
        <begin position="108"/>
        <end position="135"/>
    </location>
</feature>
<keyword evidence="4 6" id="KW-0131">Cell cycle</keyword>
<evidence type="ECO:0000256" key="3">
    <source>
        <dbReference type="ARBA" id="ARBA00023210"/>
    </source>
</evidence>
<dbReference type="GO" id="GO:1901891">
    <property type="term" value="P:regulation of cell septum assembly"/>
    <property type="evidence" value="ECO:0007669"/>
    <property type="project" value="InterPro"/>
</dbReference>
<evidence type="ECO:0000313" key="10">
    <source>
        <dbReference type="EMBL" id="ADU91279.1"/>
    </source>
</evidence>
<comment type="subunit">
    <text evidence="6">Interacts with MinD and FtsZ.</text>
</comment>
<feature type="domain" description="Septum formation inhibitor MinC C-terminal" evidence="8">
    <location>
        <begin position="148"/>
        <end position="248"/>
    </location>
</feature>
<dbReference type="InterPro" id="IPR013033">
    <property type="entry name" value="MinC"/>
</dbReference>
<sequence length="254" mass="27622">MAVNTRILEFKNVNLLTLRLILRSTDFLSIEQNLNDFLSTPNGQLLHGENIVIDAYALFQPITWSKLVELLARYKISVIGIFTNKGLKPSIEDAGFKFIELPNSSKETSSASIQSNEAPKPEVSSVKTEQKPVVPQPIASSKLSQNLIIERQLRSGERVYAEGGDLVVIGDVSAGAEIIADGNIHVYGHLNGRAVAGAKGDTEAKIFTTHLNPSLVAIAGFYRLFDGDFKTDALGKAAVVSLLGETLQFNPLRM</sequence>
<dbReference type="GO" id="GO:0000917">
    <property type="term" value="P:division septum assembly"/>
    <property type="evidence" value="ECO:0007669"/>
    <property type="project" value="UniProtKB-KW"/>
</dbReference>
<dbReference type="InterPro" id="IPR016098">
    <property type="entry name" value="CAP/MinC_C"/>
</dbReference>
<gene>
    <name evidence="6" type="primary">minC</name>
    <name evidence="10" type="ordered locus">TEQUI_0332</name>
</gene>
<name>A0A654KFW1_TAYEM</name>
<dbReference type="Gene3D" id="2.160.20.70">
    <property type="match status" value="1"/>
</dbReference>
<evidence type="ECO:0000259" key="8">
    <source>
        <dbReference type="Pfam" id="PF03775"/>
    </source>
</evidence>
<dbReference type="GO" id="GO:0051302">
    <property type="term" value="P:regulation of cell division"/>
    <property type="evidence" value="ECO:0007669"/>
    <property type="project" value="InterPro"/>
</dbReference>
<dbReference type="PANTHER" id="PTHR34108:SF1">
    <property type="entry name" value="SEPTUM SITE-DETERMINING PROTEIN MINC"/>
    <property type="match status" value="1"/>
</dbReference>
<dbReference type="AlphaFoldDB" id="A0A654KFW1"/>
<dbReference type="Pfam" id="PF05209">
    <property type="entry name" value="MinC_N"/>
    <property type="match status" value="1"/>
</dbReference>
<comment type="function">
    <text evidence="5 6">Cell division inhibitor that blocks the formation of polar Z ring septums. Rapidly oscillates between the poles of the cell to destabilize FtsZ filaments that have formed before they mature into polar Z rings. Prevents FtsZ polymerization.</text>
</comment>
<comment type="similarity">
    <text evidence="1 6">Belongs to the MinC family.</text>
</comment>
<evidence type="ECO:0000313" key="11">
    <source>
        <dbReference type="Proteomes" id="UP000007472"/>
    </source>
</evidence>
<evidence type="ECO:0000256" key="5">
    <source>
        <dbReference type="ARBA" id="ARBA00025606"/>
    </source>
</evidence>
<dbReference type="InterPro" id="IPR036145">
    <property type="entry name" value="MinC_C_sf"/>
</dbReference>
<evidence type="ECO:0000259" key="9">
    <source>
        <dbReference type="Pfam" id="PF05209"/>
    </source>
</evidence>
<feature type="compositionally biased region" description="Polar residues" evidence="7">
    <location>
        <begin position="108"/>
        <end position="117"/>
    </location>
</feature>
<evidence type="ECO:0000256" key="2">
    <source>
        <dbReference type="ARBA" id="ARBA00022618"/>
    </source>
</evidence>
<dbReference type="GO" id="GO:0000902">
    <property type="term" value="P:cell morphogenesis"/>
    <property type="evidence" value="ECO:0007669"/>
    <property type="project" value="InterPro"/>
</dbReference>
<dbReference type="InterPro" id="IPR005526">
    <property type="entry name" value="Septum_form_inhib_MinC_C"/>
</dbReference>
<organism evidence="10 11">
    <name type="scientific">Taylorella equigenitalis (strain MCE9)</name>
    <dbReference type="NCBI Taxonomy" id="937774"/>
    <lineage>
        <taxon>Bacteria</taxon>
        <taxon>Pseudomonadati</taxon>
        <taxon>Pseudomonadota</taxon>
        <taxon>Betaproteobacteria</taxon>
        <taxon>Burkholderiales</taxon>
        <taxon>Alcaligenaceae</taxon>
        <taxon>Taylorella</taxon>
    </lineage>
</organism>
<dbReference type="KEGG" id="teq:TEQUI_0332"/>
<dbReference type="EMBL" id="CP002456">
    <property type="protein sequence ID" value="ADU91279.1"/>
    <property type="molecule type" value="Genomic_DNA"/>
</dbReference>
<dbReference type="InterPro" id="IPR007874">
    <property type="entry name" value="MinC_N"/>
</dbReference>
<evidence type="ECO:0000256" key="4">
    <source>
        <dbReference type="ARBA" id="ARBA00023306"/>
    </source>
</evidence>
<protein>
    <recommendedName>
        <fullName evidence="6">Probable septum site-determining protein MinC</fullName>
    </recommendedName>
</protein>
<dbReference type="Proteomes" id="UP000007472">
    <property type="component" value="Chromosome"/>
</dbReference>
<dbReference type="Gene3D" id="3.30.70.260">
    <property type="match status" value="1"/>
</dbReference>
<dbReference type="Pfam" id="PF03775">
    <property type="entry name" value="MinC_C"/>
    <property type="match status" value="1"/>
</dbReference>
<dbReference type="NCBIfam" id="TIGR01222">
    <property type="entry name" value="minC"/>
    <property type="match status" value="1"/>
</dbReference>
<keyword evidence="3 6" id="KW-0717">Septation</keyword>
<evidence type="ECO:0000256" key="7">
    <source>
        <dbReference type="SAM" id="MobiDB-lite"/>
    </source>
</evidence>